<dbReference type="Gene3D" id="3.40.50.300">
    <property type="entry name" value="P-loop containing nucleotide triphosphate hydrolases"/>
    <property type="match status" value="1"/>
</dbReference>
<dbReference type="PANTHER" id="PTHR14226">
    <property type="entry name" value="NEUROPATHY TARGET ESTERASE/SWISS CHEESE D.MELANOGASTER"/>
    <property type="match status" value="1"/>
</dbReference>
<keyword evidence="4" id="KW-0443">Lipid metabolism</keyword>
<dbReference type="PROSITE" id="PS00888">
    <property type="entry name" value="CNMP_BINDING_1"/>
    <property type="match status" value="1"/>
</dbReference>
<dbReference type="InterPro" id="IPR027417">
    <property type="entry name" value="P-loop_NTPase"/>
</dbReference>
<sequence length="645" mass="71131">MISISELRKNTLFSGVKVSELRRILPTLRQEYYPRSAEICREGEPGSCIYIILSGQVKLTMTENARTETLAYLNAGDFFGEASVLSNEPRTVTAEVVIDAEILLLGQQHFYDLVERDPTVMHNIIRTVDRRLRRRTLGMFHQQPKQSQIVAVYSPKRIAVKTFVAVNLAVSLSKQTEQSIVILDMTMSSPNVAETLALSVQSTIGEDDITEEQVKQVLIQVNAGVTLFPMPSELLRAGKISREQIAGILSILKTLFQYIVINTSTEISNNTFEALDLSDKVVLLSPIGEEPPVGMFDHQDLIPVYYFLPDAPQTDAHLTESAPLILPPGRIAEQRFYEQGEIIVLENPLSDESDTISRIARHVADMRIGVALGGMAARCLSHIGVLKVLEEHHIPIDMIAGSNAGAIIGALYAFGMKVADIEQFALDFKRHLPLVSIRDFSPFGGGLLSQRRIMTLLTEYLPEKLTFHSLKIPLRIITMTLDVGQKLALNSGSLFNGIEASLAIPGIFPPVKYDGKFLVDGSIINPVPISDLLEMGADILVGVSSFAPLTPSYTPPPLHYQNLVGYADNLKIVDIIIRSFQNLQYEISTAKAMIADLTIAPELIGYSWSDFSKAEGIITAGKKAAEQALPELINVINNHKIYSKL</sequence>
<dbReference type="Proteomes" id="UP000030700">
    <property type="component" value="Unassembled WGS sequence"/>
</dbReference>
<dbReference type="CDD" id="cd00038">
    <property type="entry name" value="CAP_ED"/>
    <property type="match status" value="1"/>
</dbReference>
<dbReference type="Pfam" id="PF00027">
    <property type="entry name" value="cNMP_binding"/>
    <property type="match status" value="1"/>
</dbReference>
<evidence type="ECO:0000256" key="2">
    <source>
        <dbReference type="ARBA" id="ARBA00022801"/>
    </source>
</evidence>
<dbReference type="PROSITE" id="PS51635">
    <property type="entry name" value="PNPLA"/>
    <property type="match status" value="1"/>
</dbReference>
<evidence type="ECO:0000256" key="5">
    <source>
        <dbReference type="PROSITE-ProRule" id="PRU01161"/>
    </source>
</evidence>
<dbReference type="AlphaFoldDB" id="A0A0S6W723"/>
<dbReference type="HOGENOM" id="CLU_000960_1_3_0"/>
<feature type="domain" description="PNPLA" evidence="7">
    <location>
        <begin position="370"/>
        <end position="533"/>
    </location>
</feature>
<dbReference type="InterPro" id="IPR050301">
    <property type="entry name" value="NTE"/>
</dbReference>
<dbReference type="EMBL" id="DF820459">
    <property type="protein sequence ID" value="GAK53486.1"/>
    <property type="molecule type" value="Genomic_DNA"/>
</dbReference>
<dbReference type="Pfam" id="PF01734">
    <property type="entry name" value="Patatin"/>
    <property type="match status" value="1"/>
</dbReference>
<evidence type="ECO:0000256" key="1">
    <source>
        <dbReference type="ARBA" id="ARBA00006636"/>
    </source>
</evidence>
<comment type="similarity">
    <text evidence="1">Belongs to the NTE family.</text>
</comment>
<dbReference type="InterPro" id="IPR016035">
    <property type="entry name" value="Acyl_Trfase/lysoPLipase"/>
</dbReference>
<evidence type="ECO:0000256" key="4">
    <source>
        <dbReference type="ARBA" id="ARBA00023098"/>
    </source>
</evidence>
<dbReference type="InterPro" id="IPR018490">
    <property type="entry name" value="cNMP-bd_dom_sf"/>
</dbReference>
<dbReference type="GO" id="GO:0004622">
    <property type="term" value="F:phosphatidylcholine lysophospholipase activity"/>
    <property type="evidence" value="ECO:0007669"/>
    <property type="project" value="UniProtKB-ARBA"/>
</dbReference>
<name>A0A0S6W723_9BACT</name>
<dbReference type="SUPFAM" id="SSF52540">
    <property type="entry name" value="P-loop containing nucleoside triphosphate hydrolases"/>
    <property type="match status" value="1"/>
</dbReference>
<keyword evidence="9" id="KW-1185">Reference proteome</keyword>
<organism evidence="8">
    <name type="scientific">Candidatus Moduliflexus flocculans</name>
    <dbReference type="NCBI Taxonomy" id="1499966"/>
    <lineage>
        <taxon>Bacteria</taxon>
        <taxon>Candidatus Moduliflexota</taxon>
        <taxon>Candidatus Moduliflexia</taxon>
        <taxon>Candidatus Moduliflexales</taxon>
        <taxon>Candidatus Moduliflexaceae</taxon>
    </lineage>
</organism>
<dbReference type="PANTHER" id="PTHR14226:SF29">
    <property type="entry name" value="NEUROPATHY TARGET ESTERASE SWS"/>
    <property type="match status" value="1"/>
</dbReference>
<gene>
    <name evidence="8" type="ORF">U14_04751</name>
</gene>
<dbReference type="STRING" id="1499966.U14_04751"/>
<evidence type="ECO:0000256" key="3">
    <source>
        <dbReference type="ARBA" id="ARBA00022963"/>
    </source>
</evidence>
<dbReference type="InterPro" id="IPR018488">
    <property type="entry name" value="cNMP-bd_CS"/>
</dbReference>
<dbReference type="SMART" id="SM00100">
    <property type="entry name" value="cNMP"/>
    <property type="match status" value="1"/>
</dbReference>
<evidence type="ECO:0000313" key="8">
    <source>
        <dbReference type="EMBL" id="GAK53486.1"/>
    </source>
</evidence>
<dbReference type="PROSITE" id="PS50042">
    <property type="entry name" value="CNMP_BINDING_3"/>
    <property type="match status" value="1"/>
</dbReference>
<evidence type="ECO:0000259" key="7">
    <source>
        <dbReference type="PROSITE" id="PS51635"/>
    </source>
</evidence>
<dbReference type="Gene3D" id="2.60.120.10">
    <property type="entry name" value="Jelly Rolls"/>
    <property type="match status" value="1"/>
</dbReference>
<comment type="caution">
    <text evidence="5">Lacks conserved residue(s) required for the propagation of feature annotation.</text>
</comment>
<keyword evidence="2" id="KW-0378">Hydrolase</keyword>
<protein>
    <submittedName>
        <fullName evidence="8">Phospholipase, putative</fullName>
    </submittedName>
</protein>
<evidence type="ECO:0000259" key="6">
    <source>
        <dbReference type="PROSITE" id="PS50042"/>
    </source>
</evidence>
<dbReference type="SUPFAM" id="SSF52151">
    <property type="entry name" value="FabD/lysophospholipase-like"/>
    <property type="match status" value="1"/>
</dbReference>
<dbReference type="InterPro" id="IPR000595">
    <property type="entry name" value="cNMP-bd_dom"/>
</dbReference>
<dbReference type="GO" id="GO:0016042">
    <property type="term" value="P:lipid catabolic process"/>
    <property type="evidence" value="ECO:0007669"/>
    <property type="project" value="UniProtKB-KW"/>
</dbReference>
<dbReference type="InterPro" id="IPR014710">
    <property type="entry name" value="RmlC-like_jellyroll"/>
</dbReference>
<proteinExistence type="inferred from homology"/>
<evidence type="ECO:0000313" key="9">
    <source>
        <dbReference type="Proteomes" id="UP000030700"/>
    </source>
</evidence>
<reference evidence="8" key="1">
    <citation type="journal article" date="2015" name="PeerJ">
        <title>First genomic representation of candidate bacterial phylum KSB3 points to enhanced environmental sensing as a trigger of wastewater bulking.</title>
        <authorList>
            <person name="Sekiguchi Y."/>
            <person name="Ohashi A."/>
            <person name="Parks D.H."/>
            <person name="Yamauchi T."/>
            <person name="Tyson G.W."/>
            <person name="Hugenholtz P."/>
        </authorList>
    </citation>
    <scope>NUCLEOTIDE SEQUENCE [LARGE SCALE GENOMIC DNA]</scope>
</reference>
<feature type="domain" description="Cyclic nucleotide-binding" evidence="6">
    <location>
        <begin position="12"/>
        <end position="131"/>
    </location>
</feature>
<dbReference type="SUPFAM" id="SSF51206">
    <property type="entry name" value="cAMP-binding domain-like"/>
    <property type="match status" value="1"/>
</dbReference>
<keyword evidence="3" id="KW-0442">Lipid degradation</keyword>
<accession>A0A0S6W723</accession>
<dbReference type="Gene3D" id="3.40.1090.10">
    <property type="entry name" value="Cytosolic phospholipase A2 catalytic domain"/>
    <property type="match status" value="2"/>
</dbReference>
<dbReference type="InterPro" id="IPR002641">
    <property type="entry name" value="PNPLA_dom"/>
</dbReference>